<dbReference type="EMBL" id="VDMD01000083">
    <property type="protein sequence ID" value="TRM55996.1"/>
    <property type="molecule type" value="Genomic_DNA"/>
</dbReference>
<name>A0A550BU02_9AGAR</name>
<organism evidence="1 2">
    <name type="scientific">Schizophyllum amplum</name>
    <dbReference type="NCBI Taxonomy" id="97359"/>
    <lineage>
        <taxon>Eukaryota</taxon>
        <taxon>Fungi</taxon>
        <taxon>Dikarya</taxon>
        <taxon>Basidiomycota</taxon>
        <taxon>Agaricomycotina</taxon>
        <taxon>Agaricomycetes</taxon>
        <taxon>Agaricomycetidae</taxon>
        <taxon>Agaricales</taxon>
        <taxon>Schizophyllaceae</taxon>
        <taxon>Schizophyllum</taxon>
    </lineage>
</organism>
<sequence>MRSMLPSMICDKYPSAPYWPDGARVVEMDEGSEYGFILAGNWGRQGLMPLPDPKVVETIADMLYLEGEERVPRWLMLGSTPRFRY</sequence>
<protein>
    <submittedName>
        <fullName evidence="1">Uncharacterized protein</fullName>
    </submittedName>
</protein>
<keyword evidence="2" id="KW-1185">Reference proteome</keyword>
<reference evidence="1 2" key="1">
    <citation type="journal article" date="2019" name="New Phytol.">
        <title>Comparative genomics reveals unique wood-decay strategies and fruiting body development in the Schizophyllaceae.</title>
        <authorList>
            <person name="Almasi E."/>
            <person name="Sahu N."/>
            <person name="Krizsan K."/>
            <person name="Balint B."/>
            <person name="Kovacs G.M."/>
            <person name="Kiss B."/>
            <person name="Cseklye J."/>
            <person name="Drula E."/>
            <person name="Henrissat B."/>
            <person name="Nagy I."/>
            <person name="Chovatia M."/>
            <person name="Adam C."/>
            <person name="LaButti K."/>
            <person name="Lipzen A."/>
            <person name="Riley R."/>
            <person name="Grigoriev I.V."/>
            <person name="Nagy L.G."/>
        </authorList>
    </citation>
    <scope>NUCLEOTIDE SEQUENCE [LARGE SCALE GENOMIC DNA]</scope>
    <source>
        <strain evidence="1 2">NL-1724</strain>
    </source>
</reference>
<evidence type="ECO:0000313" key="2">
    <source>
        <dbReference type="Proteomes" id="UP000320762"/>
    </source>
</evidence>
<accession>A0A550BU02</accession>
<comment type="caution">
    <text evidence="1">The sequence shown here is derived from an EMBL/GenBank/DDBJ whole genome shotgun (WGS) entry which is preliminary data.</text>
</comment>
<proteinExistence type="predicted"/>
<dbReference type="AlphaFoldDB" id="A0A550BU02"/>
<dbReference type="Proteomes" id="UP000320762">
    <property type="component" value="Unassembled WGS sequence"/>
</dbReference>
<evidence type="ECO:0000313" key="1">
    <source>
        <dbReference type="EMBL" id="TRM55996.1"/>
    </source>
</evidence>
<gene>
    <name evidence="1" type="ORF">BD626DRAFT_521152</name>
</gene>